<keyword evidence="14" id="KW-1185">Reference proteome</keyword>
<evidence type="ECO:0000256" key="6">
    <source>
        <dbReference type="ARBA" id="ARBA00012947"/>
    </source>
</evidence>
<protein>
    <recommendedName>
        <fullName evidence="7">Putative 4-hydroxy-4-methyl-2-oxoglutarate aldolase</fullName>
        <ecNumber evidence="6">4.1.1.112</ecNumber>
        <ecNumber evidence="5">4.1.3.17</ecNumber>
    </recommendedName>
    <alternativeName>
        <fullName evidence="11">Oxaloacetate decarboxylase</fullName>
    </alternativeName>
    <alternativeName>
        <fullName evidence="9">Regulator of ribonuclease activity homolog</fullName>
    </alternativeName>
    <alternativeName>
        <fullName evidence="10">RraA-like protein</fullName>
    </alternativeName>
</protein>
<reference evidence="13 14" key="1">
    <citation type="submission" date="2022-06" db="EMBL/GenBank/DDBJ databases">
        <title>Isolation of gut microbiota from human fecal samples.</title>
        <authorList>
            <person name="Pamer E.G."/>
            <person name="Barat B."/>
            <person name="Waligurski E."/>
            <person name="Medina S."/>
            <person name="Paddock L."/>
            <person name="Mostad J."/>
        </authorList>
    </citation>
    <scope>NUCLEOTIDE SEQUENCE [LARGE SCALE GENOMIC DNA]</scope>
    <source>
        <strain evidence="13 14">DFI.1.1</strain>
    </source>
</reference>
<evidence type="ECO:0000313" key="13">
    <source>
        <dbReference type="EMBL" id="MCQ5342609.1"/>
    </source>
</evidence>
<dbReference type="RefSeq" id="WP_062412646.1">
    <property type="nucleotide sequence ID" value="NZ_JAJCIO010000008.1"/>
</dbReference>
<dbReference type="InterPro" id="IPR036704">
    <property type="entry name" value="RraA/RraA-like_sf"/>
</dbReference>
<dbReference type="SUPFAM" id="SSF89562">
    <property type="entry name" value="RraA-like"/>
    <property type="match status" value="1"/>
</dbReference>
<gene>
    <name evidence="13" type="ORF">NE675_06125</name>
</gene>
<proteinExistence type="inferred from homology"/>
<evidence type="ECO:0000256" key="3">
    <source>
        <dbReference type="ARBA" id="ARBA00008621"/>
    </source>
</evidence>
<evidence type="ECO:0000256" key="10">
    <source>
        <dbReference type="ARBA" id="ARBA00030169"/>
    </source>
</evidence>
<dbReference type="EC" id="4.1.3.17" evidence="5"/>
<evidence type="ECO:0000256" key="5">
    <source>
        <dbReference type="ARBA" id="ARBA00012213"/>
    </source>
</evidence>
<dbReference type="Proteomes" id="UP001206692">
    <property type="component" value="Unassembled WGS sequence"/>
</dbReference>
<dbReference type="PANTHER" id="PTHR33254:SF4">
    <property type="entry name" value="4-HYDROXY-4-METHYL-2-OXOGLUTARATE ALDOLASE 3-RELATED"/>
    <property type="match status" value="1"/>
</dbReference>
<dbReference type="InterPro" id="IPR005493">
    <property type="entry name" value="RraA/RraA-like"/>
</dbReference>
<dbReference type="Pfam" id="PF03737">
    <property type="entry name" value="RraA-like"/>
    <property type="match status" value="1"/>
</dbReference>
<name>A0ABT1SS36_9FIRM</name>
<accession>A0ABT1SS36</accession>
<evidence type="ECO:0000256" key="4">
    <source>
        <dbReference type="ARBA" id="ARBA00011233"/>
    </source>
</evidence>
<comment type="catalytic activity">
    <reaction evidence="1">
        <text>4-hydroxy-4-methyl-2-oxoglutarate = 2 pyruvate</text>
        <dbReference type="Rhea" id="RHEA:22748"/>
        <dbReference type="ChEBI" id="CHEBI:15361"/>
        <dbReference type="ChEBI" id="CHEBI:58276"/>
        <dbReference type="EC" id="4.1.3.17"/>
    </reaction>
</comment>
<dbReference type="CDD" id="cd16841">
    <property type="entry name" value="RraA_family"/>
    <property type="match status" value="1"/>
</dbReference>
<organism evidence="13 14">
    <name type="scientific">Megasphaera massiliensis</name>
    <dbReference type="NCBI Taxonomy" id="1232428"/>
    <lineage>
        <taxon>Bacteria</taxon>
        <taxon>Bacillati</taxon>
        <taxon>Bacillota</taxon>
        <taxon>Negativicutes</taxon>
        <taxon>Veillonellales</taxon>
        <taxon>Veillonellaceae</taxon>
        <taxon>Megasphaera</taxon>
    </lineage>
</organism>
<evidence type="ECO:0000256" key="1">
    <source>
        <dbReference type="ARBA" id="ARBA00001342"/>
    </source>
</evidence>
<evidence type="ECO:0000256" key="2">
    <source>
        <dbReference type="ARBA" id="ARBA00001968"/>
    </source>
</evidence>
<comment type="subunit">
    <text evidence="4">Homotrimer.</text>
</comment>
<comment type="cofactor">
    <cofactor evidence="2">
        <name>a divalent metal cation</name>
        <dbReference type="ChEBI" id="CHEBI:60240"/>
    </cofactor>
</comment>
<dbReference type="PANTHER" id="PTHR33254">
    <property type="entry name" value="4-HYDROXY-4-METHYL-2-OXOGLUTARATE ALDOLASE 3-RELATED"/>
    <property type="match status" value="1"/>
</dbReference>
<comment type="caution">
    <text evidence="13">The sequence shown here is derived from an EMBL/GenBank/DDBJ whole genome shotgun (WGS) entry which is preliminary data.</text>
</comment>
<comment type="similarity">
    <text evidence="3">Belongs to the class II aldolase/RraA-like family.</text>
</comment>
<evidence type="ECO:0000256" key="12">
    <source>
        <dbReference type="ARBA" id="ARBA00047973"/>
    </source>
</evidence>
<dbReference type="EMBL" id="JANGEW010000010">
    <property type="protein sequence ID" value="MCQ5342609.1"/>
    <property type="molecule type" value="Genomic_DNA"/>
</dbReference>
<dbReference type="EC" id="4.1.1.112" evidence="6"/>
<evidence type="ECO:0000256" key="11">
    <source>
        <dbReference type="ARBA" id="ARBA00032305"/>
    </source>
</evidence>
<sequence length="223" mass="24084">MNYNELDTSILEAFKELDTSSLTDALDKQGIAGGLLGIKAVVPGTRLCGQAFTVQYIPCGQTKGNVGDFLDDVPQGHVVVIDNGGRQYCTVWGDIMSQVAEWKGVAGTVIDGVCRDVKTIQDLKYPIFTKGNYMMTGKDRVEVASINEPVSISSVKVCPGDLIVADENGAVCIPLQVVETTLQIAQSIEAKEQQIVALVKSGKTLKEARAQMGYHHLQTHEEN</sequence>
<evidence type="ECO:0000256" key="9">
    <source>
        <dbReference type="ARBA" id="ARBA00029596"/>
    </source>
</evidence>
<evidence type="ECO:0000313" key="14">
    <source>
        <dbReference type="Proteomes" id="UP001206692"/>
    </source>
</evidence>
<dbReference type="Gene3D" id="3.50.30.40">
    <property type="entry name" value="Ribonuclease E inhibitor RraA/RraA-like"/>
    <property type="match status" value="1"/>
</dbReference>
<evidence type="ECO:0000256" key="8">
    <source>
        <dbReference type="ARBA" id="ARBA00025046"/>
    </source>
</evidence>
<comment type="function">
    <text evidence="8">Catalyzes the aldol cleavage of 4-hydroxy-4-methyl-2-oxoglutarate (HMG) into 2 molecules of pyruvate. Also contains a secondary oxaloacetate (OAA) decarboxylase activity due to the common pyruvate enolate transition state formed following C-C bond cleavage in the retro-aldol and decarboxylation reactions.</text>
</comment>
<comment type="catalytic activity">
    <reaction evidence="12">
        <text>oxaloacetate + H(+) = pyruvate + CO2</text>
        <dbReference type="Rhea" id="RHEA:15641"/>
        <dbReference type="ChEBI" id="CHEBI:15361"/>
        <dbReference type="ChEBI" id="CHEBI:15378"/>
        <dbReference type="ChEBI" id="CHEBI:16452"/>
        <dbReference type="ChEBI" id="CHEBI:16526"/>
        <dbReference type="EC" id="4.1.1.112"/>
    </reaction>
</comment>
<evidence type="ECO:0000256" key="7">
    <source>
        <dbReference type="ARBA" id="ARBA00016549"/>
    </source>
</evidence>